<comment type="caution">
    <text evidence="3">The sequence shown here is derived from an EMBL/GenBank/DDBJ whole genome shotgun (WGS) entry which is preliminary data.</text>
</comment>
<evidence type="ECO:0000313" key="4">
    <source>
        <dbReference type="Proteomes" id="UP000276542"/>
    </source>
</evidence>
<dbReference type="PANTHER" id="PTHR30469">
    <property type="entry name" value="MULTIDRUG RESISTANCE PROTEIN MDTA"/>
    <property type="match status" value="1"/>
</dbReference>
<gene>
    <name evidence="3" type="ORF">D4739_11675</name>
</gene>
<organism evidence="3 4">
    <name type="scientific">Nocardioides cavernaquae</name>
    <dbReference type="NCBI Taxonomy" id="2321396"/>
    <lineage>
        <taxon>Bacteria</taxon>
        <taxon>Bacillati</taxon>
        <taxon>Actinomycetota</taxon>
        <taxon>Actinomycetes</taxon>
        <taxon>Propionibacteriales</taxon>
        <taxon>Nocardioidaceae</taxon>
        <taxon>Nocardioides</taxon>
    </lineage>
</organism>
<dbReference type="Proteomes" id="UP000276542">
    <property type="component" value="Unassembled WGS sequence"/>
</dbReference>
<dbReference type="SUPFAM" id="SSF111369">
    <property type="entry name" value="HlyD-like secretion proteins"/>
    <property type="match status" value="1"/>
</dbReference>
<feature type="domain" description="Multidrug resistance protein MdtA-like C-terminal permuted SH3" evidence="2">
    <location>
        <begin position="272"/>
        <end position="325"/>
    </location>
</feature>
<dbReference type="PANTHER" id="PTHR30469:SF15">
    <property type="entry name" value="HLYD FAMILY OF SECRETION PROTEINS"/>
    <property type="match status" value="1"/>
</dbReference>
<dbReference type="Pfam" id="PF25967">
    <property type="entry name" value="RND-MFP_C"/>
    <property type="match status" value="1"/>
</dbReference>
<accession>A0A3A5HGE5</accession>
<dbReference type="EMBL" id="QYRP01000002">
    <property type="protein sequence ID" value="RJS46807.1"/>
    <property type="molecule type" value="Genomic_DNA"/>
</dbReference>
<dbReference type="Gene3D" id="2.40.50.100">
    <property type="match status" value="1"/>
</dbReference>
<proteinExistence type="predicted"/>
<dbReference type="AlphaFoldDB" id="A0A3A5HGE5"/>
<evidence type="ECO:0000313" key="3">
    <source>
        <dbReference type="EMBL" id="RJS46807.1"/>
    </source>
</evidence>
<reference evidence="4" key="1">
    <citation type="submission" date="2018-09" db="EMBL/GenBank/DDBJ databases">
        <authorList>
            <person name="Zhu H."/>
        </authorList>
    </citation>
    <scope>NUCLEOTIDE SEQUENCE [LARGE SCALE GENOMIC DNA]</scope>
    <source>
        <strain evidence="4">K1W22B-1</strain>
    </source>
</reference>
<keyword evidence="4" id="KW-1185">Reference proteome</keyword>
<evidence type="ECO:0000256" key="1">
    <source>
        <dbReference type="SAM" id="MobiDB-lite"/>
    </source>
</evidence>
<dbReference type="GO" id="GO:1990281">
    <property type="term" value="C:efflux pump complex"/>
    <property type="evidence" value="ECO:0007669"/>
    <property type="project" value="TreeGrafter"/>
</dbReference>
<dbReference type="InterPro" id="IPR058627">
    <property type="entry name" value="MdtA-like_C"/>
</dbReference>
<name>A0A3A5HGE5_9ACTN</name>
<sequence length="349" mass="36106">MVLPALWLLIGALIAASLVKLAFLGGSASAREDNPLKPTGEVPAQTVPVEVRDIENTLVVEGTIELDPAKSALSPAEGTFVYSWVREGQAVAAGERLFQIRSEGEPVEIAEAIEEAQPDARRKPRAPIVPTAPRPTYTNVVAPVAGKVSGFAVALGDPVSKGLAIASVQPRTFKAVGNITPLDRYRLLNRPSTARVTIKGGPKPFKCLQLAIGDAAAAAPSSGGEGGEMGGGEGGGEGDAATTITCRVPERVTVFDGLNMSMDVAAGAASEVLAVPVTGVRGLLGTGTVWVVGDDGLETERRVRLGITDGKVVEVRSGLKPGDNVLRYVPGAPQGEGDMEGMEGEVIYR</sequence>
<dbReference type="Gene3D" id="2.40.420.20">
    <property type="match status" value="1"/>
</dbReference>
<evidence type="ECO:0000259" key="2">
    <source>
        <dbReference type="Pfam" id="PF25967"/>
    </source>
</evidence>
<feature type="region of interest" description="Disordered" evidence="1">
    <location>
        <begin position="219"/>
        <end position="240"/>
    </location>
</feature>
<protein>
    <submittedName>
        <fullName evidence="3">Efflux RND transporter periplasmic adaptor subunit</fullName>
    </submittedName>
</protein>
<dbReference type="GO" id="GO:0015562">
    <property type="term" value="F:efflux transmembrane transporter activity"/>
    <property type="evidence" value="ECO:0007669"/>
    <property type="project" value="TreeGrafter"/>
</dbReference>
<feature type="compositionally biased region" description="Gly residues" evidence="1">
    <location>
        <begin position="223"/>
        <end position="238"/>
    </location>
</feature>